<dbReference type="Proteomes" id="UP000003490">
    <property type="component" value="Unassembled WGS sequence"/>
</dbReference>
<dbReference type="SUPFAM" id="SSF47644">
    <property type="entry name" value="Methionine synthase domain"/>
    <property type="match status" value="1"/>
</dbReference>
<evidence type="ECO:0000259" key="4">
    <source>
        <dbReference type="PROSITE" id="PS51332"/>
    </source>
</evidence>
<dbReference type="CDD" id="cd02070">
    <property type="entry name" value="corrinoid_protein_B12-BD"/>
    <property type="match status" value="1"/>
</dbReference>
<keyword evidence="2" id="KW-0479">Metal-binding</keyword>
<feature type="domain" description="B12-binding" evidence="4">
    <location>
        <begin position="130"/>
        <end position="255"/>
    </location>
</feature>
<dbReference type="HOGENOM" id="CLU_082102_2_0_9"/>
<protein>
    <submittedName>
        <fullName evidence="6">B12 binding domain protein</fullName>
    </submittedName>
</protein>
<reference evidence="6 7" key="1">
    <citation type="submission" date="2007-08" db="EMBL/GenBank/DDBJ databases">
        <title>Draft genome sequence of Clostridium leptum (DSM 753).</title>
        <authorList>
            <person name="Sudarsanam P."/>
            <person name="Ley R."/>
            <person name="Guruge J."/>
            <person name="Turnbaugh P.J."/>
            <person name="Mahowald M."/>
            <person name="Liep D."/>
            <person name="Gordon J."/>
        </authorList>
    </citation>
    <scope>NUCLEOTIDE SEQUENCE [LARGE SCALE GENOMIC DNA]</scope>
    <source>
        <strain evidence="6 7">DSM 753</strain>
    </source>
</reference>
<dbReference type="SUPFAM" id="SSF52242">
    <property type="entry name" value="Cobalamin (vitamin B12)-binding domain"/>
    <property type="match status" value="1"/>
</dbReference>
<dbReference type="GO" id="GO:0046872">
    <property type="term" value="F:metal ion binding"/>
    <property type="evidence" value="ECO:0007669"/>
    <property type="project" value="UniProtKB-KW"/>
</dbReference>
<dbReference type="Gene3D" id="3.40.50.280">
    <property type="entry name" value="Cobalamin-binding domain"/>
    <property type="match status" value="1"/>
</dbReference>
<organism evidence="6 7">
    <name type="scientific">[Clostridium] leptum DSM 753</name>
    <dbReference type="NCBI Taxonomy" id="428125"/>
    <lineage>
        <taxon>Bacteria</taxon>
        <taxon>Bacillati</taxon>
        <taxon>Bacillota</taxon>
        <taxon>Clostridia</taxon>
        <taxon>Eubacteriales</taxon>
        <taxon>Oscillospiraceae</taxon>
        <taxon>Oscillospiraceae incertae sedis</taxon>
    </lineage>
</organism>
<dbReference type="PANTHER" id="PTHR45833">
    <property type="entry name" value="METHIONINE SYNTHASE"/>
    <property type="match status" value="1"/>
</dbReference>
<evidence type="ECO:0000256" key="2">
    <source>
        <dbReference type="ARBA" id="ARBA00022723"/>
    </source>
</evidence>
<dbReference type="EMBL" id="ABCB02000012">
    <property type="protein sequence ID" value="EDO62786.1"/>
    <property type="molecule type" value="Genomic_DNA"/>
</dbReference>
<evidence type="ECO:0000313" key="6">
    <source>
        <dbReference type="EMBL" id="EDO62786.1"/>
    </source>
</evidence>
<dbReference type="AlphaFoldDB" id="A7VP98"/>
<dbReference type="GO" id="GO:0050667">
    <property type="term" value="P:homocysteine metabolic process"/>
    <property type="evidence" value="ECO:0007669"/>
    <property type="project" value="TreeGrafter"/>
</dbReference>
<dbReference type="Pfam" id="PF02310">
    <property type="entry name" value="B12-binding"/>
    <property type="match status" value="1"/>
</dbReference>
<dbReference type="eggNOG" id="COG5012">
    <property type="taxonomic scope" value="Bacteria"/>
</dbReference>
<dbReference type="Pfam" id="PF02607">
    <property type="entry name" value="B12-binding_2"/>
    <property type="match status" value="1"/>
</dbReference>
<evidence type="ECO:0000313" key="7">
    <source>
        <dbReference type="Proteomes" id="UP000003490"/>
    </source>
</evidence>
<reference evidence="6 7" key="2">
    <citation type="submission" date="2007-08" db="EMBL/GenBank/DDBJ databases">
        <authorList>
            <person name="Fulton L."/>
            <person name="Clifton S."/>
            <person name="Fulton B."/>
            <person name="Xu J."/>
            <person name="Minx P."/>
            <person name="Pepin K.H."/>
            <person name="Johnson M."/>
            <person name="Thiruvilangam P."/>
            <person name="Bhonagiri V."/>
            <person name="Nash W.E."/>
            <person name="Wang C."/>
            <person name="Mardis E.R."/>
            <person name="Wilson R.K."/>
        </authorList>
    </citation>
    <scope>NUCLEOTIDE SEQUENCE [LARGE SCALE GENOMIC DNA]</scope>
    <source>
        <strain evidence="6 7">DSM 753</strain>
    </source>
</reference>
<dbReference type="InterPro" id="IPR036724">
    <property type="entry name" value="Cobalamin-bd_sf"/>
</dbReference>
<comment type="similarity">
    <text evidence="1">Belongs to the methylamine corrinoid protein family.</text>
</comment>
<sequence>MGPETLIAGIKYGILIIRAFQGQVKEIFGAFRKAMEFRREQSMSILEELSALLQQGRAPKVKQLVAKALEEGIAPKDILEQGLLAGMGVIGDKFKLNQVFVPEVLIAARAMNAGLEVLKPALQTGDVEDKGTVVIGTVKGDQHDIGKNLVKMMMEGRGLKVIDLGVNVPAEKYLEAARDSGAQIIACSALLTTTMGEMKRVVELVNASDLRDKVKIMIGGAPVTDDFCQSIGADQYTPDAASAAEEAVRLAAMVS</sequence>
<dbReference type="FunFam" id="3.40.50.280:FF:000003">
    <property type="entry name" value="Dimethylamine methyltransferase corrinoid protein"/>
    <property type="match status" value="1"/>
</dbReference>
<dbReference type="InterPro" id="IPR006158">
    <property type="entry name" value="Cobalamin-bd"/>
</dbReference>
<comment type="caution">
    <text evidence="6">The sequence shown here is derived from an EMBL/GenBank/DDBJ whole genome shotgun (WGS) entry which is preliminary data.</text>
</comment>
<dbReference type="PANTHER" id="PTHR45833:SF1">
    <property type="entry name" value="METHIONINE SYNTHASE"/>
    <property type="match status" value="1"/>
</dbReference>
<feature type="domain" description="B12-binding N-terminal" evidence="5">
    <location>
        <begin position="36"/>
        <end position="130"/>
    </location>
</feature>
<gene>
    <name evidence="6" type="ORF">CLOLEP_00375</name>
</gene>
<evidence type="ECO:0000256" key="3">
    <source>
        <dbReference type="ARBA" id="ARBA00023285"/>
    </source>
</evidence>
<dbReference type="GO" id="GO:0005829">
    <property type="term" value="C:cytosol"/>
    <property type="evidence" value="ECO:0007669"/>
    <property type="project" value="TreeGrafter"/>
</dbReference>
<name>A7VP98_9FIRM</name>
<dbReference type="PROSITE" id="PS51337">
    <property type="entry name" value="B12_BINDING_NTER"/>
    <property type="match status" value="1"/>
</dbReference>
<dbReference type="PROSITE" id="PS51332">
    <property type="entry name" value="B12_BINDING"/>
    <property type="match status" value="1"/>
</dbReference>
<dbReference type="Gene3D" id="1.10.1240.10">
    <property type="entry name" value="Methionine synthase domain"/>
    <property type="match status" value="1"/>
</dbReference>
<dbReference type="GO" id="GO:0031419">
    <property type="term" value="F:cobalamin binding"/>
    <property type="evidence" value="ECO:0007669"/>
    <property type="project" value="InterPro"/>
</dbReference>
<dbReference type="GO" id="GO:0046653">
    <property type="term" value="P:tetrahydrofolate metabolic process"/>
    <property type="evidence" value="ECO:0007669"/>
    <property type="project" value="TreeGrafter"/>
</dbReference>
<dbReference type="InterPro" id="IPR003759">
    <property type="entry name" value="Cbl-bd_cap"/>
</dbReference>
<dbReference type="SMART" id="SM01018">
    <property type="entry name" value="B12-binding_2"/>
    <property type="match status" value="1"/>
</dbReference>
<dbReference type="GO" id="GO:0008705">
    <property type="term" value="F:methionine synthase activity"/>
    <property type="evidence" value="ECO:0007669"/>
    <property type="project" value="TreeGrafter"/>
</dbReference>
<accession>A7VP98</accession>
<dbReference type="InterPro" id="IPR050554">
    <property type="entry name" value="Met_Synthase/Corrinoid"/>
</dbReference>
<evidence type="ECO:0000256" key="1">
    <source>
        <dbReference type="ARBA" id="ARBA00010854"/>
    </source>
</evidence>
<proteinExistence type="inferred from homology"/>
<keyword evidence="3" id="KW-0170">Cobalt</keyword>
<dbReference type="InterPro" id="IPR036594">
    <property type="entry name" value="Meth_synthase_dom"/>
</dbReference>
<evidence type="ECO:0000259" key="5">
    <source>
        <dbReference type="PROSITE" id="PS51337"/>
    </source>
</evidence>